<gene>
    <name evidence="1" type="ORF">BpHYR1_010535</name>
</gene>
<protein>
    <submittedName>
        <fullName evidence="1">Uncharacterized protein</fullName>
    </submittedName>
</protein>
<proteinExistence type="predicted"/>
<dbReference type="EMBL" id="REGN01008103">
    <property type="protein sequence ID" value="RNA04458.1"/>
    <property type="molecule type" value="Genomic_DNA"/>
</dbReference>
<evidence type="ECO:0000313" key="1">
    <source>
        <dbReference type="EMBL" id="RNA04458.1"/>
    </source>
</evidence>
<evidence type="ECO:0000313" key="2">
    <source>
        <dbReference type="Proteomes" id="UP000276133"/>
    </source>
</evidence>
<comment type="caution">
    <text evidence="1">The sequence shown here is derived from an EMBL/GenBank/DDBJ whole genome shotgun (WGS) entry which is preliminary data.</text>
</comment>
<name>A0A3M7Q0K6_BRAPC</name>
<organism evidence="1 2">
    <name type="scientific">Brachionus plicatilis</name>
    <name type="common">Marine rotifer</name>
    <name type="synonym">Brachionus muelleri</name>
    <dbReference type="NCBI Taxonomy" id="10195"/>
    <lineage>
        <taxon>Eukaryota</taxon>
        <taxon>Metazoa</taxon>
        <taxon>Spiralia</taxon>
        <taxon>Gnathifera</taxon>
        <taxon>Rotifera</taxon>
        <taxon>Eurotatoria</taxon>
        <taxon>Monogononta</taxon>
        <taxon>Pseudotrocha</taxon>
        <taxon>Ploima</taxon>
        <taxon>Brachionidae</taxon>
        <taxon>Brachionus</taxon>
    </lineage>
</organism>
<dbReference type="Proteomes" id="UP000276133">
    <property type="component" value="Unassembled WGS sequence"/>
</dbReference>
<dbReference type="AlphaFoldDB" id="A0A3M7Q0K6"/>
<reference evidence="1 2" key="1">
    <citation type="journal article" date="2018" name="Sci. Rep.">
        <title>Genomic signatures of local adaptation to the degree of environmental predictability in rotifers.</title>
        <authorList>
            <person name="Franch-Gras L."/>
            <person name="Hahn C."/>
            <person name="Garcia-Roger E.M."/>
            <person name="Carmona M.J."/>
            <person name="Serra M."/>
            <person name="Gomez A."/>
        </authorList>
    </citation>
    <scope>NUCLEOTIDE SEQUENCE [LARGE SCALE GENOMIC DNA]</scope>
    <source>
        <strain evidence="1">HYR1</strain>
    </source>
</reference>
<accession>A0A3M7Q0K6</accession>
<keyword evidence="2" id="KW-1185">Reference proteome</keyword>
<sequence>MNVKLQNCVNRDLIGRLMIGVILSIESNLRSLIVSQNSIYRGELQDQRRSYRIGVGREYHKKIMKFKNQSFKKIK</sequence>